<evidence type="ECO:0000256" key="3">
    <source>
        <dbReference type="ARBA" id="ARBA00010441"/>
    </source>
</evidence>
<evidence type="ECO:0000256" key="5">
    <source>
        <dbReference type="ARBA" id="ARBA00022679"/>
    </source>
</evidence>
<dbReference type="EC" id="2.7.8.5" evidence="12"/>
<dbReference type="PANTHER" id="PTHR14269:SF62">
    <property type="entry name" value="CDP-DIACYLGLYCEROL--GLYCEROL-3-PHOSPHATE 3-PHOSPHATIDYLTRANSFERASE 1, CHLOROPLASTIC"/>
    <property type="match status" value="1"/>
</dbReference>
<dbReference type="GO" id="GO:0008444">
    <property type="term" value="F:CDP-diacylglycerol-glycerol-3-phosphate 3-phosphatidyltransferase activity"/>
    <property type="evidence" value="ECO:0007669"/>
    <property type="project" value="UniProtKB-UniRule"/>
</dbReference>
<evidence type="ECO:0000256" key="14">
    <source>
        <dbReference type="SAM" id="Phobius"/>
    </source>
</evidence>
<dbReference type="KEGG" id="ccjz:ccrud_08490"/>
<feature type="transmembrane region" description="Helical" evidence="14">
    <location>
        <begin position="175"/>
        <end position="193"/>
    </location>
</feature>
<dbReference type="NCBIfam" id="TIGR00560">
    <property type="entry name" value="pgsA"/>
    <property type="match status" value="1"/>
</dbReference>
<keyword evidence="16" id="KW-1185">Reference proteome</keyword>
<sequence>MSDVSTGAHGAHDSDNQSVKPSNWNLPNFLTSLRIIVIPLFAWLTLEGKTENNAFAWWALVVFILLMITDKLDGDIARARGLVTDFGKIADPIADKALMTTAFVCFNIIGILPWWVTGLIVLREFGITIWRFFQLRAGNVVPASRGGKLKTVLQTVAVALYLCPFPSWMDIPSQIVMYAALIVTVVTGIQYLWDSRKTAEA</sequence>
<proteinExistence type="inferred from homology"/>
<keyword evidence="11" id="KW-1208">Phospholipid metabolism</keyword>
<dbReference type="InterPro" id="IPR050324">
    <property type="entry name" value="CDP-alcohol_PTase-I"/>
</dbReference>
<feature type="transmembrane region" description="Helical" evidence="14">
    <location>
        <begin position="29"/>
        <end position="46"/>
    </location>
</feature>
<keyword evidence="9 14" id="KW-0472">Membrane</keyword>
<organism evidence="15 16">
    <name type="scientific">Corynebacterium crudilactis</name>
    <dbReference type="NCBI Taxonomy" id="1652495"/>
    <lineage>
        <taxon>Bacteria</taxon>
        <taxon>Bacillati</taxon>
        <taxon>Actinomycetota</taxon>
        <taxon>Actinomycetes</taxon>
        <taxon>Mycobacteriales</taxon>
        <taxon>Corynebacteriaceae</taxon>
        <taxon>Corynebacterium</taxon>
    </lineage>
</organism>
<comment type="similarity">
    <text evidence="3 13">Belongs to the CDP-alcohol phosphatidyltransferase class-I family.</text>
</comment>
<evidence type="ECO:0000256" key="11">
    <source>
        <dbReference type="ARBA" id="ARBA00023264"/>
    </source>
</evidence>
<dbReference type="Proteomes" id="UP000076929">
    <property type="component" value="Chromosome"/>
</dbReference>
<accession>A0A172QU49</accession>
<dbReference type="EMBL" id="CP015622">
    <property type="protein sequence ID" value="ANE04235.1"/>
    <property type="molecule type" value="Genomic_DNA"/>
</dbReference>
<evidence type="ECO:0000256" key="6">
    <source>
        <dbReference type="ARBA" id="ARBA00022692"/>
    </source>
</evidence>
<keyword evidence="5 13" id="KW-0808">Transferase</keyword>
<keyword evidence="10" id="KW-0594">Phospholipid biosynthesis</keyword>
<dbReference type="RefSeq" id="WP_066566157.1">
    <property type="nucleotide sequence ID" value="NZ_CP015622.1"/>
</dbReference>
<dbReference type="Pfam" id="PF01066">
    <property type="entry name" value="CDP-OH_P_transf"/>
    <property type="match status" value="1"/>
</dbReference>
<gene>
    <name evidence="15" type="ORF">ccrud_08490</name>
</gene>
<evidence type="ECO:0000256" key="4">
    <source>
        <dbReference type="ARBA" id="ARBA00022516"/>
    </source>
</evidence>
<keyword evidence="7 14" id="KW-1133">Transmembrane helix</keyword>
<dbReference type="InterPro" id="IPR043130">
    <property type="entry name" value="CDP-OH_PTrfase_TM_dom"/>
</dbReference>
<feature type="transmembrane region" description="Helical" evidence="14">
    <location>
        <begin position="53"/>
        <end position="69"/>
    </location>
</feature>
<feature type="transmembrane region" description="Helical" evidence="14">
    <location>
        <begin position="97"/>
        <end position="122"/>
    </location>
</feature>
<keyword evidence="6 14" id="KW-0812">Transmembrane</keyword>
<evidence type="ECO:0000256" key="1">
    <source>
        <dbReference type="ARBA" id="ARBA00004141"/>
    </source>
</evidence>
<comment type="subcellular location">
    <subcellularLocation>
        <location evidence="1">Membrane</location>
        <topology evidence="1">Multi-pass membrane protein</topology>
    </subcellularLocation>
</comment>
<protein>
    <recommendedName>
        <fullName evidence="12">CDP-diacylglycerol--glycerol-3-phosphate 3-phosphatidyltransferase</fullName>
        <ecNumber evidence="12">2.7.8.5</ecNumber>
    </recommendedName>
</protein>
<dbReference type="InterPro" id="IPR000462">
    <property type="entry name" value="CDP-OH_P_trans"/>
</dbReference>
<dbReference type="STRING" id="1652495.ccrud_08490"/>
<dbReference type="PANTHER" id="PTHR14269">
    <property type="entry name" value="CDP-DIACYLGLYCEROL--GLYCEROL-3-PHOSPHATE 3-PHOSPHATIDYLTRANSFERASE-RELATED"/>
    <property type="match status" value="1"/>
</dbReference>
<evidence type="ECO:0000256" key="8">
    <source>
        <dbReference type="ARBA" id="ARBA00023098"/>
    </source>
</evidence>
<evidence type="ECO:0000256" key="2">
    <source>
        <dbReference type="ARBA" id="ARBA00005074"/>
    </source>
</evidence>
<dbReference type="InterPro" id="IPR048254">
    <property type="entry name" value="CDP_ALCOHOL_P_TRANSF_CS"/>
</dbReference>
<reference evidence="15 16" key="1">
    <citation type="submission" date="2016-05" db="EMBL/GenBank/DDBJ databases">
        <title>Complete genome sequence of Corynebacterium crudilactis, a new Corynebacterium species isolated from raw cow's milk.</title>
        <authorList>
            <person name="Christian R."/>
            <person name="Zimmermann J."/>
            <person name="Lipski A."/>
            <person name="Kalinowski J."/>
        </authorList>
    </citation>
    <scope>NUCLEOTIDE SEQUENCE [LARGE SCALE GENOMIC DNA]</scope>
    <source>
        <strain evidence="15 16">JZ16</strain>
    </source>
</reference>
<dbReference type="UniPathway" id="UPA00085"/>
<evidence type="ECO:0000256" key="10">
    <source>
        <dbReference type="ARBA" id="ARBA00023209"/>
    </source>
</evidence>
<dbReference type="PROSITE" id="PS00379">
    <property type="entry name" value="CDP_ALCOHOL_P_TRANSF"/>
    <property type="match status" value="1"/>
</dbReference>
<evidence type="ECO:0000256" key="7">
    <source>
        <dbReference type="ARBA" id="ARBA00022989"/>
    </source>
</evidence>
<dbReference type="AlphaFoldDB" id="A0A172QU49"/>
<keyword evidence="8" id="KW-0443">Lipid metabolism</keyword>
<keyword evidence="4" id="KW-0444">Lipid biosynthesis</keyword>
<dbReference type="GO" id="GO:0016020">
    <property type="term" value="C:membrane"/>
    <property type="evidence" value="ECO:0007669"/>
    <property type="project" value="UniProtKB-SubCell"/>
</dbReference>
<evidence type="ECO:0000256" key="9">
    <source>
        <dbReference type="ARBA" id="ARBA00023136"/>
    </source>
</evidence>
<dbReference type="PIRSF" id="PIRSF000847">
    <property type="entry name" value="Phos_ph_gly_syn"/>
    <property type="match status" value="1"/>
</dbReference>
<evidence type="ECO:0000256" key="12">
    <source>
        <dbReference type="NCBIfam" id="TIGR00560"/>
    </source>
</evidence>
<name>A0A172QU49_9CORY</name>
<comment type="pathway">
    <text evidence="2">Lipid metabolism; phospholipid metabolism.</text>
</comment>
<feature type="transmembrane region" description="Helical" evidence="14">
    <location>
        <begin position="151"/>
        <end position="169"/>
    </location>
</feature>
<evidence type="ECO:0000313" key="16">
    <source>
        <dbReference type="Proteomes" id="UP000076929"/>
    </source>
</evidence>
<dbReference type="Gene3D" id="1.20.120.1760">
    <property type="match status" value="1"/>
</dbReference>
<evidence type="ECO:0000256" key="13">
    <source>
        <dbReference type="RuleBase" id="RU003750"/>
    </source>
</evidence>
<evidence type="ECO:0000313" key="15">
    <source>
        <dbReference type="EMBL" id="ANE04235.1"/>
    </source>
</evidence>
<dbReference type="InterPro" id="IPR004570">
    <property type="entry name" value="Phosphatidylglycerol_P_synth"/>
</dbReference>
<dbReference type="GO" id="GO:0046474">
    <property type="term" value="P:glycerophospholipid biosynthetic process"/>
    <property type="evidence" value="ECO:0007669"/>
    <property type="project" value="TreeGrafter"/>
</dbReference>